<reference evidence="10 11" key="1">
    <citation type="journal article" date="2020" name="IScience">
        <title>Genome Sequencing of the Endangered Kingdonia uniflora (Circaeasteraceae, Ranunculales) Reveals Potential Mechanisms of Evolutionary Specialization.</title>
        <authorList>
            <person name="Sun Y."/>
            <person name="Deng T."/>
            <person name="Zhang A."/>
            <person name="Moore M.J."/>
            <person name="Landis J.B."/>
            <person name="Lin N."/>
            <person name="Zhang H."/>
            <person name="Zhang X."/>
            <person name="Huang J."/>
            <person name="Zhang X."/>
            <person name="Sun H."/>
            <person name="Wang H."/>
        </authorList>
    </citation>
    <scope>NUCLEOTIDE SEQUENCE [LARGE SCALE GENOMIC DNA]</scope>
    <source>
        <strain evidence="10">TB1705</strain>
        <tissue evidence="10">Leaf</tissue>
    </source>
</reference>
<dbReference type="AlphaFoldDB" id="A0A7J7KXU7"/>
<evidence type="ECO:0000313" key="11">
    <source>
        <dbReference type="Proteomes" id="UP000541444"/>
    </source>
</evidence>
<feature type="active site" evidence="6">
    <location>
        <position position="104"/>
    </location>
</feature>
<proteinExistence type="inferred from homology"/>
<dbReference type="PANTHER" id="PTHR43521:SF1">
    <property type="entry name" value="ALPHA-AMINOADIPIC SEMIALDEHYDE DEHYDROGENASE"/>
    <property type="match status" value="1"/>
</dbReference>
<feature type="domain" description="Aldehyde dehydrogenase" evidence="9">
    <location>
        <begin position="86"/>
        <end position="140"/>
    </location>
</feature>
<comment type="similarity">
    <text evidence="1 7">Belongs to the aldehyde dehydrogenase family.</text>
</comment>
<evidence type="ECO:0000256" key="7">
    <source>
        <dbReference type="RuleBase" id="RU003345"/>
    </source>
</evidence>
<dbReference type="InterPro" id="IPR016163">
    <property type="entry name" value="Ald_DH_C"/>
</dbReference>
<dbReference type="PROSITE" id="PS00687">
    <property type="entry name" value="ALDEHYDE_DEHYDR_GLU"/>
    <property type="match status" value="1"/>
</dbReference>
<dbReference type="InterPro" id="IPR029510">
    <property type="entry name" value="Ald_DH_CS_GLU"/>
</dbReference>
<dbReference type="SUPFAM" id="SSF53720">
    <property type="entry name" value="ALDH-like"/>
    <property type="match status" value="1"/>
</dbReference>
<evidence type="ECO:0000256" key="5">
    <source>
        <dbReference type="ARBA" id="ARBA00024226"/>
    </source>
</evidence>
<evidence type="ECO:0000256" key="4">
    <source>
        <dbReference type="ARBA" id="ARBA00023027"/>
    </source>
</evidence>
<dbReference type="Pfam" id="PF00171">
    <property type="entry name" value="Aldedh"/>
    <property type="match status" value="1"/>
</dbReference>
<dbReference type="Proteomes" id="UP000541444">
    <property type="component" value="Unassembled WGS sequence"/>
</dbReference>
<dbReference type="InterPro" id="IPR016162">
    <property type="entry name" value="Ald_DH_N"/>
</dbReference>
<dbReference type="EMBL" id="JACGCM010002811">
    <property type="protein sequence ID" value="KAF6135191.1"/>
    <property type="molecule type" value="Genomic_DNA"/>
</dbReference>
<keyword evidence="11" id="KW-1185">Reference proteome</keyword>
<comment type="subunit">
    <text evidence="2">Homotetramer.</text>
</comment>
<dbReference type="Gene3D" id="3.40.309.10">
    <property type="entry name" value="Aldehyde Dehydrogenase, Chain A, domain 2"/>
    <property type="match status" value="1"/>
</dbReference>
<gene>
    <name evidence="10" type="ORF">GIB67_035262</name>
</gene>
<dbReference type="InterPro" id="IPR044638">
    <property type="entry name" value="ALDH7A1-like"/>
</dbReference>
<evidence type="ECO:0000313" key="10">
    <source>
        <dbReference type="EMBL" id="KAF6135191.1"/>
    </source>
</evidence>
<feature type="compositionally biased region" description="Acidic residues" evidence="8">
    <location>
        <begin position="8"/>
        <end position="26"/>
    </location>
</feature>
<evidence type="ECO:0000256" key="1">
    <source>
        <dbReference type="ARBA" id="ARBA00009986"/>
    </source>
</evidence>
<dbReference type="Gene3D" id="3.40.605.10">
    <property type="entry name" value="Aldehyde Dehydrogenase, Chain A, domain 1"/>
    <property type="match status" value="1"/>
</dbReference>
<evidence type="ECO:0000256" key="2">
    <source>
        <dbReference type="ARBA" id="ARBA00011881"/>
    </source>
</evidence>
<dbReference type="GO" id="GO:0004029">
    <property type="term" value="F:aldehyde dehydrogenase (NAD+) activity"/>
    <property type="evidence" value="ECO:0007669"/>
    <property type="project" value="UniProtKB-EC"/>
</dbReference>
<evidence type="ECO:0000256" key="8">
    <source>
        <dbReference type="SAM" id="MobiDB-lite"/>
    </source>
</evidence>
<evidence type="ECO:0000259" key="9">
    <source>
        <dbReference type="Pfam" id="PF00171"/>
    </source>
</evidence>
<dbReference type="InterPro" id="IPR015590">
    <property type="entry name" value="Aldehyde_DH_dom"/>
</dbReference>
<comment type="caution">
    <text evidence="10">The sequence shown here is derived from an EMBL/GenBank/DDBJ whole genome shotgun (WGS) entry which is preliminary data.</text>
</comment>
<evidence type="ECO:0000256" key="6">
    <source>
        <dbReference type="PROSITE-ProRule" id="PRU10007"/>
    </source>
</evidence>
<accession>A0A7J7KXU7</accession>
<feature type="region of interest" description="Disordered" evidence="8">
    <location>
        <begin position="1"/>
        <end position="26"/>
    </location>
</feature>
<evidence type="ECO:0000256" key="3">
    <source>
        <dbReference type="ARBA" id="ARBA00023002"/>
    </source>
</evidence>
<dbReference type="EC" id="1.2.1.3" evidence="5"/>
<protein>
    <recommendedName>
        <fullName evidence="5">aldehyde dehydrogenase (NAD(+))</fullName>
        <ecNumber evidence="5">1.2.1.3</ecNumber>
    </recommendedName>
</protein>
<dbReference type="PANTHER" id="PTHR43521">
    <property type="entry name" value="ALPHA-AMINOADIPIC SEMIALDEHYDE DEHYDROGENASE"/>
    <property type="match status" value="1"/>
</dbReference>
<name>A0A7J7KXU7_9MAGN</name>
<dbReference type="InterPro" id="IPR016161">
    <property type="entry name" value="Ald_DH/histidinol_DH"/>
</dbReference>
<keyword evidence="3 7" id="KW-0560">Oxidoreductase</keyword>
<organism evidence="10 11">
    <name type="scientific">Kingdonia uniflora</name>
    <dbReference type="NCBI Taxonomy" id="39325"/>
    <lineage>
        <taxon>Eukaryota</taxon>
        <taxon>Viridiplantae</taxon>
        <taxon>Streptophyta</taxon>
        <taxon>Embryophyta</taxon>
        <taxon>Tracheophyta</taxon>
        <taxon>Spermatophyta</taxon>
        <taxon>Magnoliopsida</taxon>
        <taxon>Ranunculales</taxon>
        <taxon>Circaeasteraceae</taxon>
        <taxon>Kingdonia</taxon>
    </lineage>
</organism>
<sequence length="140" mass="15466">MQNLTMSLEEEEYDGTGDEEGSESDYNEGPDHMMFEMWNPLGIVDVITAFNFPCAVLGESLYSHFVGIYLMKCMYCISLRQLCCLVGLMVQQTVNERFGKCLLELSGNSAIIIMDDADTKLAVRSVLFAAVGTAGQCCMS</sequence>
<keyword evidence="4" id="KW-0520">NAD</keyword>